<proteinExistence type="predicted"/>
<reference evidence="1" key="2">
    <citation type="submission" date="2019-02" db="EMBL/GenBank/DDBJ databases">
        <authorList>
            <person name="Chen S.-C."/>
            <person name="Chien H.-H."/>
            <person name="Lai M.-C."/>
        </authorList>
    </citation>
    <scope>NUCLEOTIDE SEQUENCE</scope>
    <source>
        <strain evidence="1">N2F9704</strain>
    </source>
</reference>
<name>A0A8A3S319_9EURY</name>
<dbReference type="KEGG" id="maqe:RJ40_03720"/>
<evidence type="ECO:0000313" key="1">
    <source>
        <dbReference type="EMBL" id="QSZ66667.1"/>
    </source>
</evidence>
<dbReference type="AlphaFoldDB" id="A0A8A3S319"/>
<keyword evidence="2" id="KW-1185">Reference proteome</keyword>
<gene>
    <name evidence="1" type="ORF">RJ40_03720</name>
</gene>
<evidence type="ECO:0000313" key="2">
    <source>
        <dbReference type="Proteomes" id="UP001042704"/>
    </source>
</evidence>
<protein>
    <submittedName>
        <fullName evidence="1">Uncharacterized protein</fullName>
    </submittedName>
</protein>
<organism evidence="1 2">
    <name type="scientific">Methanofollis aquaemaris</name>
    <dbReference type="NCBI Taxonomy" id="126734"/>
    <lineage>
        <taxon>Archaea</taxon>
        <taxon>Methanobacteriati</taxon>
        <taxon>Methanobacteriota</taxon>
        <taxon>Stenosarchaea group</taxon>
        <taxon>Methanomicrobia</taxon>
        <taxon>Methanomicrobiales</taxon>
        <taxon>Methanomicrobiaceae</taxon>
        <taxon>Methanofollis</taxon>
    </lineage>
</organism>
<dbReference type="EMBL" id="CP036172">
    <property type="protein sequence ID" value="QSZ66667.1"/>
    <property type="molecule type" value="Genomic_DNA"/>
</dbReference>
<reference evidence="1" key="1">
    <citation type="journal article" date="2001" name="Int. J. Syst. Evol. Microbiol.">
        <title>Methanofollis aquaemaris sp. nov., a methanogen isolated from an aquaculture fish pond.</title>
        <authorList>
            <person name="Lai M.C."/>
            <person name="Chen S.C."/>
        </authorList>
    </citation>
    <scope>NUCLEOTIDE SEQUENCE</scope>
    <source>
        <strain evidence="1">N2F9704</strain>
    </source>
</reference>
<sequence length="204" mass="21638">MVLVIAAVLSVGAFGMASAVNESENVTGLGDEIETELIIEPENAAAPMAGFNFARFSSSITQQPNSTAPVSIVMDQIDAAFGVTLEGENISVSSDGVYFIVFTPQVGMLNATENVTEPAYTDFWLTVNGVDVPNSNIRWQSTKEDEGHRDVITGQMVVLLRAEDVLNVRMAVSDPEAGIGIEAVQPEGEPLVPSISISIFGFGQ</sequence>
<dbReference type="Proteomes" id="UP001042704">
    <property type="component" value="Chromosome"/>
</dbReference>
<accession>A0A8A3S319</accession>